<dbReference type="OrthoDB" id="8188771at2759"/>
<dbReference type="EMBL" id="NCKU01000894">
    <property type="protein sequence ID" value="RWS13746.1"/>
    <property type="molecule type" value="Genomic_DNA"/>
</dbReference>
<dbReference type="Proteomes" id="UP000285301">
    <property type="component" value="Unassembled WGS sequence"/>
</dbReference>
<sequence>MSENLEKVDLNSLRLRYNAEFDDWQEFVLAVDEFQRATNIKLTITTSKKFSANERAKKRAKGLVIAVVDEEETKDRFEYKYLKLTCKHYGGYRSTSRGIRPNQKTVKLMCPTYIYGAFDHYKDKFCIKQMVVNCNHELKDEEVLLPKLLKDSTSAASNTEDNTQKKYVRKRNRNVLKVPLEAPVSGMVVVSVKSKVKCNHEASSICEAYSLTTYDLSSIISQFSLKSKEEQNELIMQWIEILPYRKDENVNDEDKVQVQFRLPTIDDTLIKVCSKSFLSILGINMNRVDSVISTHYSGKISITQEQNSIKGNQEVEASIATILTSLSREEPASQVLYIDHADLPSAEDTIEDPFIVTSHSVTSATNTPMTSITIQDTNSLVKSGENPFYLGSIPWSRQENDPWTNNTDQTTVYYKINSRNVAVVSVICRSNNFQIKIYNQPVNCEKLLILKNLQRQYAMKQVPNHKLLLDRLNSLTLCCGLKDSKLKALLDTLKDSNFSTELFYCFYSDSYRSKKCDLLIGDDWSLSACRECSAIADILRLK</sequence>
<protein>
    <submittedName>
        <fullName evidence="1">Uncharacterized protein</fullName>
    </submittedName>
</protein>
<accession>A0A443REQ1</accession>
<evidence type="ECO:0000313" key="2">
    <source>
        <dbReference type="Proteomes" id="UP000285301"/>
    </source>
</evidence>
<gene>
    <name evidence="1" type="ORF">B4U79_07070</name>
</gene>
<dbReference type="STRING" id="1965070.A0A443REQ1"/>
<reference evidence="1 2" key="1">
    <citation type="journal article" date="2018" name="Gigascience">
        <title>Genomes of trombidid mites reveal novel predicted allergens and laterally-transferred genes associated with secondary metabolism.</title>
        <authorList>
            <person name="Dong X."/>
            <person name="Chaisiri K."/>
            <person name="Xia D."/>
            <person name="Armstrong S.D."/>
            <person name="Fang Y."/>
            <person name="Donnelly M.J."/>
            <person name="Kadowaki T."/>
            <person name="McGarry J.W."/>
            <person name="Darby A.C."/>
            <person name="Makepeace B.L."/>
        </authorList>
    </citation>
    <scope>NUCLEOTIDE SEQUENCE [LARGE SCALE GENOMIC DNA]</scope>
    <source>
        <strain evidence="1">UoL-WK</strain>
    </source>
</reference>
<proteinExistence type="predicted"/>
<dbReference type="InterPro" id="IPR052579">
    <property type="entry name" value="Zinc_finger_SWIM"/>
</dbReference>
<keyword evidence="2" id="KW-1185">Reference proteome</keyword>
<dbReference type="PANTHER" id="PTHR31569:SF4">
    <property type="entry name" value="SWIM-TYPE DOMAIN-CONTAINING PROTEIN"/>
    <property type="match status" value="1"/>
</dbReference>
<dbReference type="AlphaFoldDB" id="A0A443REQ1"/>
<organism evidence="1 2">
    <name type="scientific">Dinothrombium tinctorium</name>
    <dbReference type="NCBI Taxonomy" id="1965070"/>
    <lineage>
        <taxon>Eukaryota</taxon>
        <taxon>Metazoa</taxon>
        <taxon>Ecdysozoa</taxon>
        <taxon>Arthropoda</taxon>
        <taxon>Chelicerata</taxon>
        <taxon>Arachnida</taxon>
        <taxon>Acari</taxon>
        <taxon>Acariformes</taxon>
        <taxon>Trombidiformes</taxon>
        <taxon>Prostigmata</taxon>
        <taxon>Anystina</taxon>
        <taxon>Parasitengona</taxon>
        <taxon>Trombidioidea</taxon>
        <taxon>Trombidiidae</taxon>
        <taxon>Dinothrombium</taxon>
    </lineage>
</organism>
<dbReference type="PANTHER" id="PTHR31569">
    <property type="entry name" value="SWIM-TYPE DOMAIN-CONTAINING PROTEIN"/>
    <property type="match status" value="1"/>
</dbReference>
<evidence type="ECO:0000313" key="1">
    <source>
        <dbReference type="EMBL" id="RWS13746.1"/>
    </source>
</evidence>
<comment type="caution">
    <text evidence="1">The sequence shown here is derived from an EMBL/GenBank/DDBJ whole genome shotgun (WGS) entry which is preliminary data.</text>
</comment>
<name>A0A443REQ1_9ACAR</name>